<feature type="compositionally biased region" description="Acidic residues" evidence="1">
    <location>
        <begin position="79"/>
        <end position="92"/>
    </location>
</feature>
<protein>
    <recommendedName>
        <fullName evidence="5">Small hydrophilic protein</fullName>
    </recommendedName>
</protein>
<dbReference type="EMBL" id="VBUT01000001">
    <property type="protein sequence ID" value="TLF82532.1"/>
    <property type="molecule type" value="Genomic_DNA"/>
</dbReference>
<accession>A0A5R8P076</accession>
<feature type="chain" id="PRO_5038452409" description="Small hydrophilic protein" evidence="2">
    <location>
        <begin position="22"/>
        <end position="92"/>
    </location>
</feature>
<proteinExistence type="predicted"/>
<dbReference type="AlphaFoldDB" id="A0A5R8P076"/>
<dbReference type="Proteomes" id="UP000306378">
    <property type="component" value="Unassembled WGS sequence"/>
</dbReference>
<name>A0A5R8P076_9NOCA</name>
<evidence type="ECO:0008006" key="5">
    <source>
        <dbReference type="Google" id="ProtNLM"/>
    </source>
</evidence>
<organism evidence="3 4">
    <name type="scientific">Nocardia cyriacigeorgica</name>
    <dbReference type="NCBI Taxonomy" id="135487"/>
    <lineage>
        <taxon>Bacteria</taxon>
        <taxon>Bacillati</taxon>
        <taxon>Actinomycetota</taxon>
        <taxon>Actinomycetes</taxon>
        <taxon>Mycobacteriales</taxon>
        <taxon>Nocardiaceae</taxon>
        <taxon>Nocardia</taxon>
    </lineage>
</organism>
<comment type="caution">
    <text evidence="3">The sequence shown here is derived from an EMBL/GenBank/DDBJ whole genome shotgun (WGS) entry which is preliminary data.</text>
</comment>
<reference evidence="3 4" key="1">
    <citation type="submission" date="2019-05" db="EMBL/GenBank/DDBJ databases">
        <title>Genomes sequences of two Nocardia cyriacigeorgica environmental isolates, type strains Nocardia asteroides ATCC 19247 and Nocardia cyriacigeorgica DSM 44484.</title>
        <authorList>
            <person name="Vautrin F."/>
            <person name="Bergeron E."/>
            <person name="Dubost A."/>
            <person name="Abrouk D."/>
            <person name="Rodriguez Nava V."/>
            <person name="Pujic P."/>
        </authorList>
    </citation>
    <scope>NUCLEOTIDE SEQUENCE [LARGE SCALE GENOMIC DNA]</scope>
    <source>
        <strain evidence="3 4">EML 446</strain>
    </source>
</reference>
<dbReference type="RefSeq" id="WP_138446132.1">
    <property type="nucleotide sequence ID" value="NZ_VBUT01000001.1"/>
</dbReference>
<evidence type="ECO:0000313" key="4">
    <source>
        <dbReference type="Proteomes" id="UP000306378"/>
    </source>
</evidence>
<feature type="region of interest" description="Disordered" evidence="1">
    <location>
        <begin position="39"/>
        <end position="92"/>
    </location>
</feature>
<evidence type="ECO:0000256" key="2">
    <source>
        <dbReference type="SAM" id="SignalP"/>
    </source>
</evidence>
<evidence type="ECO:0000256" key="1">
    <source>
        <dbReference type="SAM" id="MobiDB-lite"/>
    </source>
</evidence>
<sequence length="92" mass="9183">MRTFPALSAAIAVMGVGVATAVLVGPAGTAEETPTKVYELNAQPAPSPPSSGPATQAPQPASPPSPGQHTYNPGPPEPDNGDDGYEGSDEDE</sequence>
<evidence type="ECO:0000313" key="3">
    <source>
        <dbReference type="EMBL" id="TLF82532.1"/>
    </source>
</evidence>
<gene>
    <name evidence="3" type="ORF">FEK34_01970</name>
</gene>
<feature type="signal peptide" evidence="2">
    <location>
        <begin position="1"/>
        <end position="21"/>
    </location>
</feature>
<keyword evidence="2" id="KW-0732">Signal</keyword>